<feature type="transmembrane region" description="Helical" evidence="1">
    <location>
        <begin position="122"/>
        <end position="145"/>
    </location>
</feature>
<keyword evidence="1" id="KW-0812">Transmembrane</keyword>
<evidence type="ECO:0000313" key="2">
    <source>
        <dbReference type="EMBL" id="KAF2178948.1"/>
    </source>
</evidence>
<organism evidence="2 3">
    <name type="scientific">Zopfia rhizophila CBS 207.26</name>
    <dbReference type="NCBI Taxonomy" id="1314779"/>
    <lineage>
        <taxon>Eukaryota</taxon>
        <taxon>Fungi</taxon>
        <taxon>Dikarya</taxon>
        <taxon>Ascomycota</taxon>
        <taxon>Pezizomycotina</taxon>
        <taxon>Dothideomycetes</taxon>
        <taxon>Dothideomycetes incertae sedis</taxon>
        <taxon>Zopfiaceae</taxon>
        <taxon>Zopfia</taxon>
    </lineage>
</organism>
<evidence type="ECO:0000313" key="3">
    <source>
        <dbReference type="Proteomes" id="UP000800200"/>
    </source>
</evidence>
<feature type="transmembrane region" description="Helical" evidence="1">
    <location>
        <begin position="45"/>
        <end position="65"/>
    </location>
</feature>
<dbReference type="EMBL" id="ML994671">
    <property type="protein sequence ID" value="KAF2178948.1"/>
    <property type="molecule type" value="Genomic_DNA"/>
</dbReference>
<keyword evidence="3" id="KW-1185">Reference proteome</keyword>
<feature type="transmembrane region" description="Helical" evidence="1">
    <location>
        <begin position="206"/>
        <end position="226"/>
    </location>
</feature>
<dbReference type="AlphaFoldDB" id="A0A6A6DKF3"/>
<feature type="transmembrane region" description="Helical" evidence="1">
    <location>
        <begin position="13"/>
        <end position="33"/>
    </location>
</feature>
<accession>A0A6A6DKF3</accession>
<feature type="transmembrane region" description="Helical" evidence="1">
    <location>
        <begin position="157"/>
        <end position="185"/>
    </location>
</feature>
<gene>
    <name evidence="2" type="ORF">K469DRAFT_717718</name>
</gene>
<protein>
    <submittedName>
        <fullName evidence="2">Uncharacterized protein</fullName>
    </submittedName>
</protein>
<evidence type="ECO:0000256" key="1">
    <source>
        <dbReference type="SAM" id="Phobius"/>
    </source>
</evidence>
<proteinExistence type="predicted"/>
<name>A0A6A6DKF3_9PEZI</name>
<keyword evidence="1" id="KW-0472">Membrane</keyword>
<dbReference type="OrthoDB" id="2309723at2759"/>
<keyword evidence="1" id="KW-1133">Transmembrane helix</keyword>
<dbReference type="Proteomes" id="UP000800200">
    <property type="component" value="Unassembled WGS sequence"/>
</dbReference>
<sequence length="330" mass="36704">MEDSTRLRRVSPLYGPGTVGGWLFILFSVLVTWSANLRSRKKDTITNDLIATLSLPAIASINLFYELHQFSGSIRDLLISEDNDIQEFSASIEAPLNVCETFSAFAITLVAISSWHGHRKRALSAFTIGVLCFSTEIILLIGSLGTTTSTVNFARPFVFNIVGLMISIVIFLVLLSVPFLVCLFASHISNPDSPAEDQMQREYAAVKWRGITTYMTFSFALLAMPLTMLNGIGLLAETAYRYQSYISFKSRILFFIPRTSSSITDLDQAVALAGGMVTLGFSIYEALKSIFAQETEDFERWKRFRSSARRINGRRPAEGGGIRIHSQTEC</sequence>
<reference evidence="2" key="1">
    <citation type="journal article" date="2020" name="Stud. Mycol.">
        <title>101 Dothideomycetes genomes: a test case for predicting lifestyles and emergence of pathogens.</title>
        <authorList>
            <person name="Haridas S."/>
            <person name="Albert R."/>
            <person name="Binder M."/>
            <person name="Bloem J."/>
            <person name="Labutti K."/>
            <person name="Salamov A."/>
            <person name="Andreopoulos B."/>
            <person name="Baker S."/>
            <person name="Barry K."/>
            <person name="Bills G."/>
            <person name="Bluhm B."/>
            <person name="Cannon C."/>
            <person name="Castanera R."/>
            <person name="Culley D."/>
            <person name="Daum C."/>
            <person name="Ezra D."/>
            <person name="Gonzalez J."/>
            <person name="Henrissat B."/>
            <person name="Kuo A."/>
            <person name="Liang C."/>
            <person name="Lipzen A."/>
            <person name="Lutzoni F."/>
            <person name="Magnuson J."/>
            <person name="Mondo S."/>
            <person name="Nolan M."/>
            <person name="Ohm R."/>
            <person name="Pangilinan J."/>
            <person name="Park H.-J."/>
            <person name="Ramirez L."/>
            <person name="Alfaro M."/>
            <person name="Sun H."/>
            <person name="Tritt A."/>
            <person name="Yoshinaga Y."/>
            <person name="Zwiers L.-H."/>
            <person name="Turgeon B."/>
            <person name="Goodwin S."/>
            <person name="Spatafora J."/>
            <person name="Crous P."/>
            <person name="Grigoriev I."/>
        </authorList>
    </citation>
    <scope>NUCLEOTIDE SEQUENCE</scope>
    <source>
        <strain evidence="2">CBS 207.26</strain>
    </source>
</reference>